<feature type="transmembrane region" description="Helical" evidence="1">
    <location>
        <begin position="209"/>
        <end position="228"/>
    </location>
</feature>
<dbReference type="EMBL" id="CP071091">
    <property type="protein sequence ID" value="QSQ18239.1"/>
    <property type="molecule type" value="Genomic_DNA"/>
</dbReference>
<evidence type="ECO:0000256" key="1">
    <source>
        <dbReference type="SAM" id="Phobius"/>
    </source>
</evidence>
<protein>
    <submittedName>
        <fullName evidence="3">Glycosyltransferase family 39 protein</fullName>
    </submittedName>
</protein>
<keyword evidence="1" id="KW-0812">Transmembrane</keyword>
<dbReference type="Proteomes" id="UP000663090">
    <property type="component" value="Chromosome"/>
</dbReference>
<dbReference type="InterPro" id="IPR038731">
    <property type="entry name" value="RgtA/B/C-like"/>
</dbReference>
<feature type="transmembrane region" description="Helical" evidence="1">
    <location>
        <begin position="89"/>
        <end position="110"/>
    </location>
</feature>
<feature type="transmembrane region" description="Helical" evidence="1">
    <location>
        <begin position="167"/>
        <end position="197"/>
    </location>
</feature>
<proteinExistence type="predicted"/>
<feature type="transmembrane region" description="Helical" evidence="1">
    <location>
        <begin position="352"/>
        <end position="368"/>
    </location>
</feature>
<feature type="transmembrane region" description="Helical" evidence="1">
    <location>
        <begin position="320"/>
        <end position="340"/>
    </location>
</feature>
<feature type="transmembrane region" description="Helical" evidence="1">
    <location>
        <begin position="295"/>
        <end position="313"/>
    </location>
</feature>
<feature type="transmembrane region" description="Helical" evidence="1">
    <location>
        <begin position="380"/>
        <end position="398"/>
    </location>
</feature>
<accession>A0ABX7NHG4</accession>
<name>A0ABX7NHG4_9BACT</name>
<keyword evidence="1" id="KW-1133">Transmembrane helix</keyword>
<reference evidence="3 4" key="1">
    <citation type="submission" date="2021-02" db="EMBL/GenBank/DDBJ databases">
        <title>De Novo genome assembly of isolated myxobacteria.</title>
        <authorList>
            <person name="Stevens D.C."/>
        </authorList>
    </citation>
    <scope>NUCLEOTIDE SEQUENCE [LARGE SCALE GENOMIC DNA]</scope>
    <source>
        <strain evidence="3 4">SCHIC003</strain>
    </source>
</reference>
<gene>
    <name evidence="3" type="ORF">JY572_12810</name>
</gene>
<organism evidence="3 4">
    <name type="scientific">Myxococcus landrumensis</name>
    <dbReference type="NCBI Taxonomy" id="2813577"/>
    <lineage>
        <taxon>Bacteria</taxon>
        <taxon>Pseudomonadati</taxon>
        <taxon>Myxococcota</taxon>
        <taxon>Myxococcia</taxon>
        <taxon>Myxococcales</taxon>
        <taxon>Cystobacterineae</taxon>
        <taxon>Myxococcaceae</taxon>
        <taxon>Myxococcus</taxon>
    </lineage>
</organism>
<evidence type="ECO:0000313" key="3">
    <source>
        <dbReference type="EMBL" id="QSQ18239.1"/>
    </source>
</evidence>
<keyword evidence="4" id="KW-1185">Reference proteome</keyword>
<sequence length="404" mass="45002">MVSSARWKRLSPGWPGLLVLCFVLGFTQWRIADVNLYVWQADAWLRGRWDIAQSVRDVAIHDGKLWVPFPPFPSVLLLPLVKVLGPENVSVRAVAVLLTVLCGWALWRLLSRLEVEPSPRAWLTAAFIMGTGFWSCVVYSHGIWFFAHVVAATFLMLAVEESLGRGRAWLVGLYVGLAFLSRQLIVYSVIFLVAVLWRRAAEAGRRRQVLQVAGVLGVFGLCALVYLASNAVRFGDPFETGYQFIPLTEFLDARVAKYGLFHPAYVPFNFIHLFLEGPHFNFVPPLQLQPMGMDGFGTSLTIASPFIFLALAARGAGTSVPVRAAWVSIVLAVAHMLMYYNNGWVQVNTQRFTLDFLPVMMVLVALGVKRWPAGPWKPLVAWAVGLNVFVIAVLPHLSRALSKL</sequence>
<feature type="domain" description="Glycosyltransferase RgtA/B/C/D-like" evidence="2">
    <location>
        <begin position="70"/>
        <end position="219"/>
    </location>
</feature>
<evidence type="ECO:0000313" key="4">
    <source>
        <dbReference type="Proteomes" id="UP000663090"/>
    </source>
</evidence>
<evidence type="ECO:0000259" key="2">
    <source>
        <dbReference type="Pfam" id="PF13231"/>
    </source>
</evidence>
<dbReference type="Pfam" id="PF13231">
    <property type="entry name" value="PMT_2"/>
    <property type="match status" value="1"/>
</dbReference>
<keyword evidence="1" id="KW-0472">Membrane</keyword>